<organism evidence="1 2">
    <name type="scientific">Aquipluma nitroreducens</name>
    <dbReference type="NCBI Taxonomy" id="2010828"/>
    <lineage>
        <taxon>Bacteria</taxon>
        <taxon>Pseudomonadati</taxon>
        <taxon>Bacteroidota</taxon>
        <taxon>Bacteroidia</taxon>
        <taxon>Marinilabiliales</taxon>
        <taxon>Prolixibacteraceae</taxon>
        <taxon>Aquipluma</taxon>
    </lineage>
</organism>
<dbReference type="KEGG" id="anf:AQPE_2631"/>
<reference evidence="1" key="1">
    <citation type="journal article" date="2020" name="Int. J. Syst. Evol. Microbiol.">
        <title>Aquipluma nitroreducens gen. nov. sp. nov., a novel facultatively anaerobic bacterium isolated from a freshwater lake.</title>
        <authorList>
            <person name="Watanabe M."/>
            <person name="Kojima H."/>
            <person name="Fukui M."/>
        </authorList>
    </citation>
    <scope>NUCLEOTIDE SEQUENCE</scope>
    <source>
        <strain evidence="1">MeG22</strain>
    </source>
</reference>
<evidence type="ECO:0000313" key="2">
    <source>
        <dbReference type="Proteomes" id="UP001193389"/>
    </source>
</evidence>
<name>A0A5K7SAG9_9BACT</name>
<evidence type="ECO:0000313" key="1">
    <source>
        <dbReference type="EMBL" id="BBE18469.1"/>
    </source>
</evidence>
<protein>
    <submittedName>
        <fullName evidence="1">Uncharacterized protein</fullName>
    </submittedName>
</protein>
<keyword evidence="2" id="KW-1185">Reference proteome</keyword>
<dbReference type="Proteomes" id="UP001193389">
    <property type="component" value="Chromosome"/>
</dbReference>
<dbReference type="EMBL" id="AP018694">
    <property type="protein sequence ID" value="BBE18469.1"/>
    <property type="molecule type" value="Genomic_DNA"/>
</dbReference>
<dbReference type="AlphaFoldDB" id="A0A5K7SAG9"/>
<sequence length="47" mass="5567">MPTIRLSLCDLKYDPCPQSWKIMKSRTKKPAAKRIRKAVSQYETERL</sequence>
<accession>A0A5K7SAG9</accession>
<proteinExistence type="predicted"/>
<gene>
    <name evidence="1" type="ORF">AQPE_2631</name>
</gene>